<evidence type="ECO:0000259" key="4">
    <source>
        <dbReference type="PROSITE" id="PS51118"/>
    </source>
</evidence>
<dbReference type="PANTHER" id="PTHR33204:SF18">
    <property type="entry name" value="TRANSCRIPTIONAL REGULATORY PROTEIN"/>
    <property type="match status" value="1"/>
</dbReference>
<dbReference type="PANTHER" id="PTHR33204">
    <property type="entry name" value="TRANSCRIPTIONAL REGULATOR, MARR FAMILY"/>
    <property type="match status" value="1"/>
</dbReference>
<keyword evidence="3" id="KW-0804">Transcription</keyword>
<dbReference type="RefSeq" id="WP_344699755.1">
    <property type="nucleotide sequence ID" value="NZ_BAABBM010000001.1"/>
</dbReference>
<dbReference type="InterPro" id="IPR003033">
    <property type="entry name" value="SCP2_sterol-bd_dom"/>
</dbReference>
<accession>A0ABP7LJB6</accession>
<evidence type="ECO:0000256" key="1">
    <source>
        <dbReference type="ARBA" id="ARBA00023015"/>
    </source>
</evidence>
<dbReference type="InterPro" id="IPR002577">
    <property type="entry name" value="HTH_HxlR"/>
</dbReference>
<reference evidence="6" key="1">
    <citation type="journal article" date="2019" name="Int. J. Syst. Evol. Microbiol.">
        <title>The Global Catalogue of Microorganisms (GCM) 10K type strain sequencing project: providing services to taxonomists for standard genome sequencing and annotation.</title>
        <authorList>
            <consortium name="The Broad Institute Genomics Platform"/>
            <consortium name="The Broad Institute Genome Sequencing Center for Infectious Disease"/>
            <person name="Wu L."/>
            <person name="Ma J."/>
        </authorList>
    </citation>
    <scope>NUCLEOTIDE SEQUENCE [LARGE SCALE GENOMIC DNA]</scope>
    <source>
        <strain evidence="6">JCM 17543</strain>
    </source>
</reference>
<gene>
    <name evidence="5" type="ORF">GCM10022276_22130</name>
</gene>
<keyword evidence="1" id="KW-0805">Transcription regulation</keyword>
<dbReference type="PROSITE" id="PS51118">
    <property type="entry name" value="HTH_HXLR"/>
    <property type="match status" value="1"/>
</dbReference>
<evidence type="ECO:0000313" key="6">
    <source>
        <dbReference type="Proteomes" id="UP001500827"/>
    </source>
</evidence>
<dbReference type="InterPro" id="IPR036390">
    <property type="entry name" value="WH_DNA-bd_sf"/>
</dbReference>
<evidence type="ECO:0000256" key="3">
    <source>
        <dbReference type="ARBA" id="ARBA00023163"/>
    </source>
</evidence>
<keyword evidence="6" id="KW-1185">Reference proteome</keyword>
<dbReference type="Pfam" id="PF02036">
    <property type="entry name" value="SCP2"/>
    <property type="match status" value="1"/>
</dbReference>
<dbReference type="InterPro" id="IPR036527">
    <property type="entry name" value="SCP2_sterol-bd_dom_sf"/>
</dbReference>
<dbReference type="InterPro" id="IPR036388">
    <property type="entry name" value="WH-like_DNA-bd_sf"/>
</dbReference>
<dbReference type="Pfam" id="PF01638">
    <property type="entry name" value="HxlR"/>
    <property type="match status" value="1"/>
</dbReference>
<organism evidence="5 6">
    <name type="scientific">Sphingomonas limnosediminicola</name>
    <dbReference type="NCBI Taxonomy" id="940133"/>
    <lineage>
        <taxon>Bacteria</taxon>
        <taxon>Pseudomonadati</taxon>
        <taxon>Pseudomonadota</taxon>
        <taxon>Alphaproteobacteria</taxon>
        <taxon>Sphingomonadales</taxon>
        <taxon>Sphingomonadaceae</taxon>
        <taxon>Sphingomonas</taxon>
    </lineage>
</organism>
<proteinExistence type="predicted"/>
<keyword evidence="2" id="KW-0238">DNA-binding</keyword>
<protein>
    <submittedName>
        <fullName evidence="5">Winged helix-turn-helix transcriptional regulator</fullName>
    </submittedName>
</protein>
<dbReference type="SUPFAM" id="SSF46785">
    <property type="entry name" value="Winged helix' DNA-binding domain"/>
    <property type="match status" value="1"/>
</dbReference>
<dbReference type="SUPFAM" id="SSF55718">
    <property type="entry name" value="SCP-like"/>
    <property type="match status" value="1"/>
</dbReference>
<dbReference type="Proteomes" id="UP001500827">
    <property type="component" value="Unassembled WGS sequence"/>
</dbReference>
<name>A0ABP7LJB6_9SPHN</name>
<sequence>MQLEKLTELPKKDGRRYDDACGLAHALDLLGERWAMLVLRELAYGPRRFSELKADLPGISANVLTQRLTELEARGLVRKVKLPPPASVQVYEATSWGLEAVPVIASLGRWAARSPLHDPTLPMSHVSLLMSLQTLLSPELAKGFDACVGFRLGEAAYVATIKEGRLDVDRRDPEGCAVTFVGSPTDVAAVIHGGAPFETIRIEGDMELARRFRTLFPLPEKVA</sequence>
<feature type="domain" description="HTH hxlR-type" evidence="4">
    <location>
        <begin position="21"/>
        <end position="119"/>
    </location>
</feature>
<evidence type="ECO:0000256" key="2">
    <source>
        <dbReference type="ARBA" id="ARBA00023125"/>
    </source>
</evidence>
<dbReference type="EMBL" id="BAABBM010000001">
    <property type="protein sequence ID" value="GAA3903012.1"/>
    <property type="molecule type" value="Genomic_DNA"/>
</dbReference>
<dbReference type="Gene3D" id="1.10.10.10">
    <property type="entry name" value="Winged helix-like DNA-binding domain superfamily/Winged helix DNA-binding domain"/>
    <property type="match status" value="1"/>
</dbReference>
<evidence type="ECO:0000313" key="5">
    <source>
        <dbReference type="EMBL" id="GAA3903012.1"/>
    </source>
</evidence>
<comment type="caution">
    <text evidence="5">The sequence shown here is derived from an EMBL/GenBank/DDBJ whole genome shotgun (WGS) entry which is preliminary data.</text>
</comment>